<gene>
    <name evidence="1" type="ORF">UU29_C0003G0032</name>
</gene>
<reference evidence="1 2" key="1">
    <citation type="journal article" date="2015" name="Nature">
        <title>rRNA introns, odd ribosomes, and small enigmatic genomes across a large radiation of phyla.</title>
        <authorList>
            <person name="Brown C.T."/>
            <person name="Hug L.A."/>
            <person name="Thomas B.C."/>
            <person name="Sharon I."/>
            <person name="Castelle C.J."/>
            <person name="Singh A."/>
            <person name="Wilkins M.J."/>
            <person name="Williams K.H."/>
            <person name="Banfield J.F."/>
        </authorList>
    </citation>
    <scope>NUCLEOTIDE SEQUENCE [LARGE SCALE GENOMIC DNA]</scope>
</reference>
<dbReference type="EMBL" id="LCAB01000003">
    <property type="protein sequence ID" value="KKR83630.1"/>
    <property type="molecule type" value="Genomic_DNA"/>
</dbReference>
<dbReference type="Proteomes" id="UP000034601">
    <property type="component" value="Unassembled WGS sequence"/>
</dbReference>
<proteinExistence type="predicted"/>
<comment type="caution">
    <text evidence="1">The sequence shown here is derived from an EMBL/GenBank/DDBJ whole genome shotgun (WGS) entry which is preliminary data.</text>
</comment>
<protein>
    <recommendedName>
        <fullName evidence="3">ASCH domain-containing protein</fullName>
    </recommendedName>
</protein>
<organism evidence="1 2">
    <name type="scientific">Candidatus Daviesbacteria bacterium GW2011_GWA2_40_9</name>
    <dbReference type="NCBI Taxonomy" id="1618424"/>
    <lineage>
        <taxon>Bacteria</taxon>
        <taxon>Candidatus Daviesiibacteriota</taxon>
    </lineage>
</organism>
<accession>A0A0G0WH34</accession>
<name>A0A0G0WH34_9BACT</name>
<evidence type="ECO:0000313" key="1">
    <source>
        <dbReference type="EMBL" id="KKR83630.1"/>
    </source>
</evidence>
<evidence type="ECO:0008006" key="3">
    <source>
        <dbReference type="Google" id="ProtNLM"/>
    </source>
</evidence>
<sequence>MHKSAIEAILCGVKTIETRFSKHRIAPYGQVSVGDIVFMKLPGKEIIGQLKVKKALFFEGMEQPDIEKIFRDYGKQITVGNKGEDKKYQALKQGSVFGTLIFISKSERFITSPIKYKKKDLRGWVVLE</sequence>
<evidence type="ECO:0000313" key="2">
    <source>
        <dbReference type="Proteomes" id="UP000034601"/>
    </source>
</evidence>
<dbReference type="AlphaFoldDB" id="A0A0G0WH34"/>